<evidence type="ECO:0000313" key="2">
    <source>
        <dbReference type="Proteomes" id="UP001500191"/>
    </source>
</evidence>
<gene>
    <name evidence="1" type="ORF">GCM10008937_34590</name>
</gene>
<organism evidence="1 2">
    <name type="scientific">Deinococcus depolymerans</name>
    <dbReference type="NCBI Taxonomy" id="392408"/>
    <lineage>
        <taxon>Bacteria</taxon>
        <taxon>Thermotogati</taxon>
        <taxon>Deinococcota</taxon>
        <taxon>Deinococci</taxon>
        <taxon>Deinococcales</taxon>
        <taxon>Deinococcaceae</taxon>
        <taxon>Deinococcus</taxon>
    </lineage>
</organism>
<proteinExistence type="predicted"/>
<evidence type="ECO:0000313" key="1">
    <source>
        <dbReference type="EMBL" id="GAA0524271.1"/>
    </source>
</evidence>
<comment type="caution">
    <text evidence="1">The sequence shown here is derived from an EMBL/GenBank/DDBJ whole genome shotgun (WGS) entry which is preliminary data.</text>
</comment>
<accession>A0ABP3MP56</accession>
<reference evidence="2" key="1">
    <citation type="journal article" date="2019" name="Int. J. Syst. Evol. Microbiol.">
        <title>The Global Catalogue of Microorganisms (GCM) 10K type strain sequencing project: providing services to taxonomists for standard genome sequencing and annotation.</title>
        <authorList>
            <consortium name="The Broad Institute Genomics Platform"/>
            <consortium name="The Broad Institute Genome Sequencing Center for Infectious Disease"/>
            <person name="Wu L."/>
            <person name="Ma J."/>
        </authorList>
    </citation>
    <scope>NUCLEOTIDE SEQUENCE [LARGE SCALE GENOMIC DNA]</scope>
    <source>
        <strain evidence="2">JCM 14368</strain>
    </source>
</reference>
<dbReference type="Proteomes" id="UP001500191">
    <property type="component" value="Unassembled WGS sequence"/>
</dbReference>
<keyword evidence="2" id="KW-1185">Reference proteome</keyword>
<protein>
    <submittedName>
        <fullName evidence="1">Uncharacterized protein</fullName>
    </submittedName>
</protein>
<dbReference type="EMBL" id="BAAADB010000037">
    <property type="protein sequence ID" value="GAA0524271.1"/>
    <property type="molecule type" value="Genomic_DNA"/>
</dbReference>
<name>A0ABP3MP56_9DEIO</name>
<sequence length="455" mass="49373">MPDHQSPSTLKFLSLIPVALQVEQTPTTEPITPTIEPEPCPASAVTLVAAQRPTLTVATVQTVQVSRVFTHQSLSTPKFLSLIPEGLQAPQHPTSQSITLGTVQPSAVAVRTCVDLEAPQAVIPAPGMPTGALEPRTDVVRPSPAIAAASVTVRPSVPPVPTVRAVQVSQLPIPLVEDVLAGLQLSSGARRTFEALHDLALHALAVRGHSPCPNTLTLHLPQQLLAEQVGYTTRHLRRLLTELVTAGVLDWGAHASKVRGMSLWDGCLWAVKLRPAQVVPQLRREDWLYDWRDFEGDMAAGRTVKGIKAEMSQLHPDERKKAVIDTLKAWAVIPGTPLNPVACSSDIGATDDLDVVQGVTDVVRRLDEVAQVHPSHRAGLVGRLGSALSKALGDRQSRRFYCGLIWQSWREEIEGHGGLQVLKALLERLQVDRREWLELRSPGALLAARWNARTA</sequence>